<proteinExistence type="predicted"/>
<dbReference type="InterPro" id="IPR029058">
    <property type="entry name" value="AB_hydrolase_fold"/>
</dbReference>
<protein>
    <submittedName>
        <fullName evidence="1">Uncharacterized protein</fullName>
    </submittedName>
</protein>
<dbReference type="AlphaFoldDB" id="A0A0P1EB15"/>
<reference evidence="1 2" key="1">
    <citation type="submission" date="2015-09" db="EMBL/GenBank/DDBJ databases">
        <authorList>
            <consortium name="Swine Surveillance"/>
        </authorList>
    </citation>
    <scope>NUCLEOTIDE SEQUENCE [LARGE SCALE GENOMIC DNA]</scope>
    <source>
        <strain evidence="1 2">CECT 4292</strain>
    </source>
</reference>
<dbReference type="InterPro" id="IPR010297">
    <property type="entry name" value="DUF900_hydrolase"/>
</dbReference>
<dbReference type="RefSeq" id="WP_058276411.1">
    <property type="nucleotide sequence ID" value="NZ_CYPU01000013.1"/>
</dbReference>
<dbReference type="GeneID" id="55492079"/>
<dbReference type="Gene3D" id="3.40.50.1820">
    <property type="entry name" value="alpha/beta hydrolase"/>
    <property type="match status" value="1"/>
</dbReference>
<dbReference type="SUPFAM" id="SSF53474">
    <property type="entry name" value="alpha/beta-Hydrolases"/>
    <property type="match status" value="1"/>
</dbReference>
<gene>
    <name evidence="1" type="ORF">RUA4292_00799</name>
</gene>
<dbReference type="PANTHER" id="PTHR36513">
    <property type="entry name" value="ABC TRANSMEMBRANE TYPE-1 DOMAIN-CONTAINING PROTEIN"/>
    <property type="match status" value="1"/>
</dbReference>
<dbReference type="Pfam" id="PF05990">
    <property type="entry name" value="DUF900"/>
    <property type="match status" value="1"/>
</dbReference>
<accession>A0A0P1EB15</accession>
<dbReference type="EMBL" id="CYPU01000013">
    <property type="protein sequence ID" value="CUH46633.1"/>
    <property type="molecule type" value="Genomic_DNA"/>
</dbReference>
<dbReference type="STRING" id="81569.RUM4293_01509"/>
<name>A0A0P1EB15_9RHOB</name>
<dbReference type="OrthoDB" id="9797755at2"/>
<dbReference type="Proteomes" id="UP000050783">
    <property type="component" value="Unassembled WGS sequence"/>
</dbReference>
<organism evidence="1 2">
    <name type="scientific">Ruegeria atlantica</name>
    <dbReference type="NCBI Taxonomy" id="81569"/>
    <lineage>
        <taxon>Bacteria</taxon>
        <taxon>Pseudomonadati</taxon>
        <taxon>Pseudomonadota</taxon>
        <taxon>Alphaproteobacteria</taxon>
        <taxon>Rhodobacterales</taxon>
        <taxon>Roseobacteraceae</taxon>
        <taxon>Ruegeria</taxon>
    </lineage>
</organism>
<evidence type="ECO:0000313" key="1">
    <source>
        <dbReference type="EMBL" id="CUH46633.1"/>
    </source>
</evidence>
<sequence>MKHPSEQRLYEGARLAFSRAVKPGLRNARLFLSGVEKLPNPTWQTFFLAIIALLLLSCSAPKNLVGIGLKAPLDIAQDAGQHRLFIATTRVPSSVSGEFYSGERSQTLNFAQVKVSVPPTHVPGKIERPRQLPPDPQKHFTINQPVSFNTETQFQNELTAHLKSRPKERRNILLFVHGYNTNLTSAILQVTQFVEDTGYDGVPILFSWASSGKTLKYVYDINSVLSARDQLVKMFSALQLASVESYDVVAHSMGSLLVMEAARQIIITTGINPTGKVRNVVLAAPDIDLDLFLSQLRNFPEGGYNMIILVSSDDKALLASRRVAGGVSRIGQLPATELDRRGIIAIDLSDVDDESSYSHAKYKDSPEVVRLLGDALKNGNSFYSRPKLTIGQTIGVGVDGTINALTPNLN</sequence>
<evidence type="ECO:0000313" key="2">
    <source>
        <dbReference type="Proteomes" id="UP000050783"/>
    </source>
</evidence>
<dbReference type="PANTHER" id="PTHR36513:SF1">
    <property type="entry name" value="TRANSMEMBRANE PROTEIN"/>
    <property type="match status" value="1"/>
</dbReference>